<dbReference type="Gene3D" id="3.40.50.2300">
    <property type="match status" value="1"/>
</dbReference>
<evidence type="ECO:0000313" key="4">
    <source>
        <dbReference type="Proteomes" id="UP001165962"/>
    </source>
</evidence>
<dbReference type="SUPFAM" id="SSF52172">
    <property type="entry name" value="CheY-like"/>
    <property type="match status" value="1"/>
</dbReference>
<evidence type="ECO:0000313" key="3">
    <source>
        <dbReference type="EMBL" id="NHN34855.1"/>
    </source>
</evidence>
<dbReference type="PROSITE" id="PS50110">
    <property type="entry name" value="RESPONSE_REGULATORY"/>
    <property type="match status" value="1"/>
</dbReference>
<evidence type="ECO:0000259" key="2">
    <source>
        <dbReference type="PROSITE" id="PS50110"/>
    </source>
</evidence>
<organism evidence="3 4">
    <name type="scientific">Paenibacillus agricola</name>
    <dbReference type="NCBI Taxonomy" id="2716264"/>
    <lineage>
        <taxon>Bacteria</taxon>
        <taxon>Bacillati</taxon>
        <taxon>Bacillota</taxon>
        <taxon>Bacilli</taxon>
        <taxon>Bacillales</taxon>
        <taxon>Paenibacillaceae</taxon>
        <taxon>Paenibacillus</taxon>
    </lineage>
</organism>
<dbReference type="InterPro" id="IPR000845">
    <property type="entry name" value="Nucleoside_phosphorylase_d"/>
</dbReference>
<sequence length="415" mass="47166">MIKILIMEDNHEKMKNIGSVISHFETEKSCDIVIVSDIISAKKELRNIQYDLFILDIQVPNRFDSEIIIDGGIRLLKEIKGNVRNNIPANIICLTAHTESFQDATNIFENNLVKIIKYDETSTNWEKSLSSSINDIFQYKEGLDKRKKDQFEYHLAIICALEKVELESIKNTASTWEVLKLPNDNQYYYKFSFNQGERIIKGIAAAANQMGMPATTTLSMKIQFHFKPNYLVMTGIAAGVYNKVDLGDVLVPDPSWDYGNGKYVKIDGVQTFLQDPIQIRIDDDVRAILNEISKDNVLLDKIRTSWTLPKPQSVLKIHIGPVGSGSAVLADGTIIESIKKQNRKLLGVDMEVYGLYYAMKNSLHPHPKVFALKSVCDFADHEKSDDFQHYAAYTSIQILKEISLNYLEYDPILSI</sequence>
<proteinExistence type="predicted"/>
<gene>
    <name evidence="3" type="ORF">G9U52_34490</name>
</gene>
<name>A0ABX0JHG8_9BACL</name>
<dbReference type="PANTHER" id="PTHR46832">
    <property type="entry name" value="5'-METHYLTHIOADENOSINE/S-ADENOSYLHOMOCYSTEINE NUCLEOSIDASE"/>
    <property type="match status" value="1"/>
</dbReference>
<evidence type="ECO:0000256" key="1">
    <source>
        <dbReference type="PROSITE-ProRule" id="PRU00169"/>
    </source>
</evidence>
<dbReference type="PANTHER" id="PTHR46832:SF1">
    <property type="entry name" value="5'-METHYLTHIOADENOSINE_S-ADENOSYLHOMOCYSTEINE NUCLEOSIDASE"/>
    <property type="match status" value="1"/>
</dbReference>
<dbReference type="InterPro" id="IPR035994">
    <property type="entry name" value="Nucleoside_phosphorylase_sf"/>
</dbReference>
<protein>
    <recommendedName>
        <fullName evidence="2">Response regulatory domain-containing protein</fullName>
    </recommendedName>
</protein>
<dbReference type="InterPro" id="IPR011006">
    <property type="entry name" value="CheY-like_superfamily"/>
</dbReference>
<dbReference type="EMBL" id="JAAOIW010000023">
    <property type="protein sequence ID" value="NHN34855.1"/>
    <property type="molecule type" value="Genomic_DNA"/>
</dbReference>
<comment type="caution">
    <text evidence="3">The sequence shown here is derived from an EMBL/GenBank/DDBJ whole genome shotgun (WGS) entry which is preliminary data.</text>
</comment>
<feature type="domain" description="Response regulatory" evidence="2">
    <location>
        <begin position="3"/>
        <end position="129"/>
    </location>
</feature>
<dbReference type="Proteomes" id="UP001165962">
    <property type="component" value="Unassembled WGS sequence"/>
</dbReference>
<dbReference type="InterPro" id="IPR001789">
    <property type="entry name" value="Sig_transdc_resp-reg_receiver"/>
</dbReference>
<dbReference type="SUPFAM" id="SSF53167">
    <property type="entry name" value="Purine and uridine phosphorylases"/>
    <property type="match status" value="1"/>
</dbReference>
<accession>A0ABX0JHG8</accession>
<dbReference type="Gene3D" id="3.40.50.1580">
    <property type="entry name" value="Nucleoside phosphorylase domain"/>
    <property type="match status" value="1"/>
</dbReference>
<dbReference type="Pfam" id="PF01048">
    <property type="entry name" value="PNP_UDP_1"/>
    <property type="match status" value="1"/>
</dbReference>
<keyword evidence="1" id="KW-0597">Phosphoprotein</keyword>
<reference evidence="3" key="1">
    <citation type="submission" date="2020-03" db="EMBL/GenBank/DDBJ databases">
        <title>Draft sequencing of Paenibacilllus sp. S3N08.</title>
        <authorList>
            <person name="Kim D.-U."/>
        </authorList>
    </citation>
    <scope>NUCLEOTIDE SEQUENCE</scope>
    <source>
        <strain evidence="3">S3N08</strain>
    </source>
</reference>
<keyword evidence="4" id="KW-1185">Reference proteome</keyword>
<feature type="modified residue" description="4-aspartylphosphate" evidence="1">
    <location>
        <position position="56"/>
    </location>
</feature>